<accession>A0ABN2P3A4</accession>
<evidence type="ECO:0000313" key="5">
    <source>
        <dbReference type="EMBL" id="GAA1908534.1"/>
    </source>
</evidence>
<dbReference type="Pfam" id="PF01510">
    <property type="entry name" value="Amidase_2"/>
    <property type="match status" value="1"/>
</dbReference>
<feature type="chain" id="PRO_5045705313" description="Peptidoglycan recognition protein family domain-containing protein" evidence="3">
    <location>
        <begin position="34"/>
        <end position="257"/>
    </location>
</feature>
<dbReference type="InterPro" id="IPR002502">
    <property type="entry name" value="Amidase_domain"/>
</dbReference>
<feature type="region of interest" description="Disordered" evidence="2">
    <location>
        <begin position="38"/>
        <end position="59"/>
    </location>
</feature>
<keyword evidence="6" id="KW-1185">Reference proteome</keyword>
<dbReference type="InterPro" id="IPR006619">
    <property type="entry name" value="PGRP_domain_met/bac"/>
</dbReference>
<evidence type="ECO:0000256" key="1">
    <source>
        <dbReference type="ARBA" id="ARBA00007553"/>
    </source>
</evidence>
<feature type="domain" description="Peptidoglycan recognition protein family" evidence="4">
    <location>
        <begin position="61"/>
        <end position="209"/>
    </location>
</feature>
<dbReference type="Proteomes" id="UP001501303">
    <property type="component" value="Unassembled WGS sequence"/>
</dbReference>
<dbReference type="SUPFAM" id="SSF55846">
    <property type="entry name" value="N-acetylmuramoyl-L-alanine amidase-like"/>
    <property type="match status" value="1"/>
</dbReference>
<evidence type="ECO:0000256" key="2">
    <source>
        <dbReference type="SAM" id="MobiDB-lite"/>
    </source>
</evidence>
<name>A0ABN2P3A4_9ACTN</name>
<dbReference type="Gene3D" id="3.40.80.10">
    <property type="entry name" value="Peptidoglycan recognition protein-like"/>
    <property type="match status" value="1"/>
</dbReference>
<gene>
    <name evidence="5" type="ORF">GCM10009716_18070</name>
</gene>
<dbReference type="PANTHER" id="PTHR11022">
    <property type="entry name" value="PEPTIDOGLYCAN RECOGNITION PROTEIN"/>
    <property type="match status" value="1"/>
</dbReference>
<dbReference type="EMBL" id="BAAAMJ010000015">
    <property type="protein sequence ID" value="GAA1908534.1"/>
    <property type="molecule type" value="Genomic_DNA"/>
</dbReference>
<evidence type="ECO:0000256" key="3">
    <source>
        <dbReference type="SAM" id="SignalP"/>
    </source>
</evidence>
<dbReference type="CDD" id="cd06583">
    <property type="entry name" value="PGRP"/>
    <property type="match status" value="1"/>
</dbReference>
<organism evidence="5 6">
    <name type="scientific">Streptomyces sodiiphilus</name>
    <dbReference type="NCBI Taxonomy" id="226217"/>
    <lineage>
        <taxon>Bacteria</taxon>
        <taxon>Bacillati</taxon>
        <taxon>Actinomycetota</taxon>
        <taxon>Actinomycetes</taxon>
        <taxon>Kitasatosporales</taxon>
        <taxon>Streptomycetaceae</taxon>
        <taxon>Streptomyces</taxon>
    </lineage>
</organism>
<evidence type="ECO:0000313" key="6">
    <source>
        <dbReference type="Proteomes" id="UP001501303"/>
    </source>
</evidence>
<sequence length="257" mass="28063">MRTGADRRTLVTMWSRRLLLCAAVLPLPLLVTWDAPVPEGDTPPDTPAAEPPSVLTPAPRPHIVTREAWGADESLLTEPVEYTGPTRAVFVHHTDHPDGYDCADVPDLLRAMLVDQITLRGWDDIGYNFVVDRCGTIYEGRAGSVDHNVLGAHTQGFNHDTIGVAALGSFEPGTPVPDELLEGIARVAAWKLWPGVDPRDRSVLTSSNDASRYAEGTTAEFHVVAGHRDAFQTLCPGDVLLERLPALRRAVARLREE</sequence>
<protein>
    <recommendedName>
        <fullName evidence="4">Peptidoglycan recognition protein family domain-containing protein</fullName>
    </recommendedName>
</protein>
<reference evidence="5 6" key="1">
    <citation type="journal article" date="2019" name="Int. J. Syst. Evol. Microbiol.">
        <title>The Global Catalogue of Microorganisms (GCM) 10K type strain sequencing project: providing services to taxonomists for standard genome sequencing and annotation.</title>
        <authorList>
            <consortium name="The Broad Institute Genomics Platform"/>
            <consortium name="The Broad Institute Genome Sequencing Center for Infectious Disease"/>
            <person name="Wu L."/>
            <person name="Ma J."/>
        </authorList>
    </citation>
    <scope>NUCLEOTIDE SEQUENCE [LARGE SCALE GENOMIC DNA]</scope>
    <source>
        <strain evidence="5 6">JCM 13581</strain>
    </source>
</reference>
<dbReference type="PANTHER" id="PTHR11022:SF41">
    <property type="entry name" value="PEPTIDOGLYCAN-RECOGNITION PROTEIN LC-RELATED"/>
    <property type="match status" value="1"/>
</dbReference>
<feature type="signal peptide" evidence="3">
    <location>
        <begin position="1"/>
        <end position="33"/>
    </location>
</feature>
<dbReference type="InterPro" id="IPR036505">
    <property type="entry name" value="Amidase/PGRP_sf"/>
</dbReference>
<dbReference type="InterPro" id="IPR015510">
    <property type="entry name" value="PGRP"/>
</dbReference>
<dbReference type="SMART" id="SM00701">
    <property type="entry name" value="PGRP"/>
    <property type="match status" value="1"/>
</dbReference>
<proteinExistence type="inferred from homology"/>
<comment type="caution">
    <text evidence="5">The sequence shown here is derived from an EMBL/GenBank/DDBJ whole genome shotgun (WGS) entry which is preliminary data.</text>
</comment>
<comment type="similarity">
    <text evidence="1">Belongs to the N-acetylmuramoyl-L-alanine amidase 2 family.</text>
</comment>
<keyword evidence="3" id="KW-0732">Signal</keyword>
<evidence type="ECO:0000259" key="4">
    <source>
        <dbReference type="SMART" id="SM00701"/>
    </source>
</evidence>